<keyword evidence="5" id="KW-0539">Nucleus</keyword>
<dbReference type="InterPro" id="IPR049318">
    <property type="entry name" value="GCIP_C"/>
</dbReference>
<gene>
    <name evidence="9" type="ORF">HOLleu_13103</name>
</gene>
<dbReference type="PANTHER" id="PTHR15492">
    <property type="entry name" value="CYCLIN D1-BINDING PROTEIN 1"/>
    <property type="match status" value="1"/>
</dbReference>
<dbReference type="AlphaFoldDB" id="A0A9Q1CCE7"/>
<dbReference type="InterPro" id="IPR049317">
    <property type="entry name" value="GCIP-like_N"/>
</dbReference>
<accession>A0A9Q1CCE7</accession>
<dbReference type="Gene3D" id="1.20.1410.10">
    <property type="entry name" value="I/LWEQ domain"/>
    <property type="match status" value="1"/>
</dbReference>
<evidence type="ECO:0000256" key="2">
    <source>
        <dbReference type="ARBA" id="ARBA00004496"/>
    </source>
</evidence>
<evidence type="ECO:0000256" key="5">
    <source>
        <dbReference type="ARBA" id="ARBA00023242"/>
    </source>
</evidence>
<proteinExistence type="inferred from homology"/>
<evidence type="ECO:0000256" key="4">
    <source>
        <dbReference type="ARBA" id="ARBA00022490"/>
    </source>
</evidence>
<keyword evidence="4" id="KW-0963">Cytoplasm</keyword>
<dbReference type="EMBL" id="JAIZAY010000005">
    <property type="protein sequence ID" value="KAJ8042114.1"/>
    <property type="molecule type" value="Genomic_DNA"/>
</dbReference>
<evidence type="ECO:0000256" key="1">
    <source>
        <dbReference type="ARBA" id="ARBA00004123"/>
    </source>
</evidence>
<comment type="similarity">
    <text evidence="3">Belongs to the CCNDBP1 family.</text>
</comment>
<evidence type="ECO:0000313" key="10">
    <source>
        <dbReference type="Proteomes" id="UP001152320"/>
    </source>
</evidence>
<dbReference type="GO" id="GO:0005634">
    <property type="term" value="C:nucleus"/>
    <property type="evidence" value="ECO:0007669"/>
    <property type="project" value="UniProtKB-SubCell"/>
</dbReference>
<dbReference type="OrthoDB" id="41588at2759"/>
<dbReference type="Pfam" id="PF20936">
    <property type="entry name" value="GCIP_C"/>
    <property type="match status" value="1"/>
</dbReference>
<dbReference type="Pfam" id="PF13324">
    <property type="entry name" value="GCIP_N"/>
    <property type="match status" value="1"/>
</dbReference>
<sequence length="351" mass="38896">MADATAKKNLDNIFTSFIDNLGHVQEKLRDDDSSREMSGDFSLEELLTKMDAVLKSVSFDATKVAIAFRDPPLPKPNECEQLLEGAQGRVLALVSLYYGVPKECGQSLRKALNKICMKVVIGLQELLQRIKNDRYQSSQEQLNSTGTVWAACEGWSAAPKTNKEAVLAEIQAEAGLVRDALEEVEEAQSSDGEGMADFLEDLDAAVRGEEPDSSHSSRRNRTDKEKAVLVPLVGLTKACKNCLKKVRTAVKENGSMDTLEKVAQLDKIAEEVRRISSQLDELVSGMYIPVNMSALQGNAIHLSDIMHQLLDRTQGSHVCTESDLQWIEFLHKATNHNLEQLKNITKQEGLR</sequence>
<evidence type="ECO:0000259" key="8">
    <source>
        <dbReference type="Pfam" id="PF20936"/>
    </source>
</evidence>
<feature type="domain" description="Cyclin-D1-binding protein 1-like C-terminal" evidence="8">
    <location>
        <begin position="212"/>
        <end position="310"/>
    </location>
</feature>
<keyword evidence="10" id="KW-1185">Reference proteome</keyword>
<evidence type="ECO:0000313" key="9">
    <source>
        <dbReference type="EMBL" id="KAJ8042114.1"/>
    </source>
</evidence>
<dbReference type="Gene3D" id="1.20.1420.10">
    <property type="entry name" value="Talin, central domain"/>
    <property type="match status" value="1"/>
</dbReference>
<dbReference type="Proteomes" id="UP001152320">
    <property type="component" value="Chromosome 5"/>
</dbReference>
<dbReference type="PANTHER" id="PTHR15492:SF1">
    <property type="entry name" value="CYCLIN-D1-BINDING PROTEIN 1"/>
    <property type="match status" value="1"/>
</dbReference>
<dbReference type="InterPro" id="IPR026907">
    <property type="entry name" value="GCIP-like"/>
</dbReference>
<feature type="domain" description="Cyclin-D1-binding protein 1-like N-terminal" evidence="7">
    <location>
        <begin position="53"/>
        <end position="189"/>
    </location>
</feature>
<organism evidence="9 10">
    <name type="scientific">Holothuria leucospilota</name>
    <name type="common">Black long sea cucumber</name>
    <name type="synonym">Mertensiothuria leucospilota</name>
    <dbReference type="NCBI Taxonomy" id="206669"/>
    <lineage>
        <taxon>Eukaryota</taxon>
        <taxon>Metazoa</taxon>
        <taxon>Echinodermata</taxon>
        <taxon>Eleutherozoa</taxon>
        <taxon>Echinozoa</taxon>
        <taxon>Holothuroidea</taxon>
        <taxon>Aspidochirotacea</taxon>
        <taxon>Aspidochirotida</taxon>
        <taxon>Holothuriidae</taxon>
        <taxon>Holothuria</taxon>
    </lineage>
</organism>
<dbReference type="GO" id="GO:0005737">
    <property type="term" value="C:cytoplasm"/>
    <property type="evidence" value="ECO:0007669"/>
    <property type="project" value="UniProtKB-SubCell"/>
</dbReference>
<evidence type="ECO:0000256" key="3">
    <source>
        <dbReference type="ARBA" id="ARBA00008940"/>
    </source>
</evidence>
<evidence type="ECO:0000259" key="7">
    <source>
        <dbReference type="Pfam" id="PF13324"/>
    </source>
</evidence>
<comment type="subcellular location">
    <subcellularLocation>
        <location evidence="2">Cytoplasm</location>
    </subcellularLocation>
    <subcellularLocation>
        <location evidence="1">Nucleus</location>
    </subcellularLocation>
</comment>
<protein>
    <submittedName>
        <fullName evidence="9">Cyclin-D1-binding protein 1-like</fullName>
    </submittedName>
</protein>
<comment type="caution">
    <text evidence="9">The sequence shown here is derived from an EMBL/GenBank/DDBJ whole genome shotgun (WGS) entry which is preliminary data.</text>
</comment>
<reference evidence="9" key="1">
    <citation type="submission" date="2021-10" db="EMBL/GenBank/DDBJ databases">
        <title>Tropical sea cucumber genome reveals ecological adaptation and Cuvierian tubules defense mechanism.</title>
        <authorList>
            <person name="Chen T."/>
        </authorList>
    </citation>
    <scope>NUCLEOTIDE SEQUENCE</scope>
    <source>
        <strain evidence="9">Nanhai2018</strain>
        <tissue evidence="9">Muscle</tissue>
    </source>
</reference>
<name>A0A9Q1CCE7_HOLLE</name>
<keyword evidence="6" id="KW-0131">Cell cycle</keyword>
<evidence type="ECO:0000256" key="6">
    <source>
        <dbReference type="ARBA" id="ARBA00023306"/>
    </source>
</evidence>